<keyword evidence="3 4" id="KW-0732">Signal</keyword>
<comment type="similarity">
    <text evidence="1">Belongs to the outer membrane porin (Opr) (TC 1.B.25) family.</text>
</comment>
<dbReference type="InterPro" id="IPR005318">
    <property type="entry name" value="OM_porin_bac"/>
</dbReference>
<dbReference type="Proteomes" id="UP000744555">
    <property type="component" value="Unassembled WGS sequence"/>
</dbReference>
<evidence type="ECO:0000256" key="2">
    <source>
        <dbReference type="ARBA" id="ARBA00022448"/>
    </source>
</evidence>
<sequence length="446" mass="48006">MNKSTLALAVTLGVLAQQAGAAGFIEDSKATLGLRNFYINQDTRNTDANTQEEWGQGFQFNYISGFTEGTVGVGVDAIGLLGVKLDSGKGRHYNPDSSKYGGTVFPTDSDGRAVDDFSSLGLTGKVRLSKTEGRIGTLQPKLPVVTFNDGRLLPQTFEGGQITSNEIDNLTLIGGQLEHAKGRSSSSSEGLSIGGANNAKTGQFSNKFYYGGADYKITKDLLAQYYYGELNEFYRQHFLGLTHNLAIGPGALKSDLRYFKSDADGKNDSAAGVAEGYASTGYYGLNSKGKGITKGEVDNDTWSALFTYTLGGHAFSAGYQQVEGDSNFPYLNQGDGATAYLITDRQIGKFLSAGERTWLAEYGYDFAKLGVPGLKTTLTYLSGDNIDSADGDKKEWERDLRVDYTLQDGALKGLGFSWRNASLRGNTSTADGDENRLIVSYTLPIL</sequence>
<feature type="signal peptide" evidence="4">
    <location>
        <begin position="1"/>
        <end position="21"/>
    </location>
</feature>
<dbReference type="EMBL" id="LZEU01000001">
    <property type="protein sequence ID" value="MBC9248900.1"/>
    <property type="molecule type" value="Genomic_DNA"/>
</dbReference>
<name>A0ABR7RUP9_AQUAC</name>
<dbReference type="PANTHER" id="PTHR34596:SF2">
    <property type="entry name" value="CHITOPORIN"/>
    <property type="match status" value="1"/>
</dbReference>
<dbReference type="InterPro" id="IPR023614">
    <property type="entry name" value="Porin_dom_sf"/>
</dbReference>
<dbReference type="PANTHER" id="PTHR34596">
    <property type="entry name" value="CHITOPORIN"/>
    <property type="match status" value="1"/>
</dbReference>
<evidence type="ECO:0000313" key="6">
    <source>
        <dbReference type="Proteomes" id="UP000744555"/>
    </source>
</evidence>
<dbReference type="Gene3D" id="2.40.160.10">
    <property type="entry name" value="Porin"/>
    <property type="match status" value="1"/>
</dbReference>
<dbReference type="RefSeq" id="WP_187804064.1">
    <property type="nucleotide sequence ID" value="NZ_LZEU01000001.1"/>
</dbReference>
<keyword evidence="2" id="KW-0813">Transport</keyword>
<feature type="chain" id="PRO_5046501896" evidence="4">
    <location>
        <begin position="22"/>
        <end position="446"/>
    </location>
</feature>
<organism evidence="5 6">
    <name type="scientific">Aquipseudomonas alcaligenes</name>
    <name type="common">Pseudomonas alcaligenes</name>
    <dbReference type="NCBI Taxonomy" id="43263"/>
    <lineage>
        <taxon>Bacteria</taxon>
        <taxon>Pseudomonadati</taxon>
        <taxon>Pseudomonadota</taxon>
        <taxon>Gammaproteobacteria</taxon>
        <taxon>Pseudomonadales</taxon>
        <taxon>Pseudomonadaceae</taxon>
        <taxon>Aquipseudomonas</taxon>
    </lineage>
</organism>
<evidence type="ECO:0000256" key="4">
    <source>
        <dbReference type="SAM" id="SignalP"/>
    </source>
</evidence>
<dbReference type="Pfam" id="PF03573">
    <property type="entry name" value="OprD"/>
    <property type="match status" value="1"/>
</dbReference>
<reference evidence="5 6" key="1">
    <citation type="submission" date="2016-06" db="EMBL/GenBank/DDBJ databases">
        <authorList>
            <person name="Ramos C."/>
            <person name="Pintado A."/>
            <person name="Crespo-Gomez J.I."/>
        </authorList>
    </citation>
    <scope>NUCLEOTIDE SEQUENCE [LARGE SCALE GENOMIC DNA]</scope>
    <source>
        <strain evidence="5 6">AVO110</strain>
    </source>
</reference>
<keyword evidence="6" id="KW-1185">Reference proteome</keyword>
<comment type="caution">
    <text evidence="5">The sequence shown here is derived from an EMBL/GenBank/DDBJ whole genome shotgun (WGS) entry which is preliminary data.</text>
</comment>
<evidence type="ECO:0000256" key="3">
    <source>
        <dbReference type="ARBA" id="ARBA00022729"/>
    </source>
</evidence>
<proteinExistence type="inferred from homology"/>
<evidence type="ECO:0000256" key="1">
    <source>
        <dbReference type="ARBA" id="ARBA00009075"/>
    </source>
</evidence>
<protein>
    <submittedName>
        <fullName evidence="5">Porin</fullName>
    </submittedName>
</protein>
<accession>A0ABR7RUP9</accession>
<gene>
    <name evidence="5" type="ORF">A9179_01300</name>
</gene>
<evidence type="ECO:0000313" key="5">
    <source>
        <dbReference type="EMBL" id="MBC9248900.1"/>
    </source>
</evidence>